<protein>
    <submittedName>
        <fullName evidence="2">LicD family protein</fullName>
    </submittedName>
</protein>
<evidence type="ECO:0000259" key="1">
    <source>
        <dbReference type="Pfam" id="PF04991"/>
    </source>
</evidence>
<comment type="caution">
    <text evidence="2">The sequence shown here is derived from an EMBL/GenBank/DDBJ whole genome shotgun (WGS) entry which is preliminary data.</text>
</comment>
<dbReference type="InterPro" id="IPR007074">
    <property type="entry name" value="LicD/FKTN/FKRP_NTP_transf"/>
</dbReference>
<accession>A0ABS6YDE4</accession>
<dbReference type="Proteomes" id="UP000788426">
    <property type="component" value="Unassembled WGS sequence"/>
</dbReference>
<evidence type="ECO:0000313" key="3">
    <source>
        <dbReference type="Proteomes" id="UP000788426"/>
    </source>
</evidence>
<dbReference type="RefSeq" id="WP_219480954.1">
    <property type="nucleotide sequence ID" value="NZ_CAUVPO010000001.1"/>
</dbReference>
<evidence type="ECO:0000313" key="2">
    <source>
        <dbReference type="EMBL" id="MBW4769231.1"/>
    </source>
</evidence>
<proteinExistence type="predicted"/>
<gene>
    <name evidence="2" type="ORF">KZO38_05585</name>
</gene>
<organism evidence="2 3">
    <name type="scientific">Hoylesella nanceiensis</name>
    <dbReference type="NCBI Taxonomy" id="425941"/>
    <lineage>
        <taxon>Bacteria</taxon>
        <taxon>Pseudomonadati</taxon>
        <taxon>Bacteroidota</taxon>
        <taxon>Bacteroidia</taxon>
        <taxon>Bacteroidales</taxon>
        <taxon>Prevotellaceae</taxon>
        <taxon>Hoylesella</taxon>
    </lineage>
</organism>
<name>A0ABS6YDE4_9BACT</name>
<dbReference type="Pfam" id="PF04991">
    <property type="entry name" value="LicD"/>
    <property type="match status" value="1"/>
</dbReference>
<sequence length="272" mass="32156">MANYDIKALHNCILKTLQTIDKVCKEHNLRYYIWAGTQLGAVRHGGFIPWDDDIDIAMPRKDYDLLIAHAKEWLPNPYEMVCAENDENYPIAFAKIQDSSTTIIERMHLRYLGGAYIDVFPLDGVPNNWRKRWHFARYKFYRTVLYLVQRDPYKHGKGPSSWVPLLCRKLFTLKGVQKSIRNILTKYDFDKSTLVADYDDGLRFVMPKEVLGTPIPCKFEDIEVLGVAQPDTYLKMKYGNYMQLPPEDKRRQHNFHYLDLEHSYREMEQNKH</sequence>
<dbReference type="EMBL" id="JAHXCT010000003">
    <property type="protein sequence ID" value="MBW4769231.1"/>
    <property type="molecule type" value="Genomic_DNA"/>
</dbReference>
<dbReference type="PANTHER" id="PTHR43404:SF2">
    <property type="entry name" value="LIPOPOLYSACCHARIDE CHOLINEPHOSPHOTRANSFERASE LICD"/>
    <property type="match status" value="1"/>
</dbReference>
<keyword evidence="3" id="KW-1185">Reference proteome</keyword>
<dbReference type="PANTHER" id="PTHR43404">
    <property type="entry name" value="LIPOPOLYSACCHARIDE CHOLINEPHOSPHOTRANSFERASE LICD"/>
    <property type="match status" value="1"/>
</dbReference>
<dbReference type="InterPro" id="IPR052942">
    <property type="entry name" value="LPS_cholinephosphotransferase"/>
</dbReference>
<reference evidence="2 3" key="1">
    <citation type="submission" date="2021-07" db="EMBL/GenBank/DDBJ databases">
        <title>Genomic diversity and antimicrobial resistance of Prevotella spp. isolated from chronic lung disease airways.</title>
        <authorList>
            <person name="Webb K.A."/>
            <person name="Olagoke O.S."/>
            <person name="Baird T."/>
            <person name="Neill J."/>
            <person name="Pham A."/>
            <person name="Wells T.J."/>
            <person name="Ramsay K.A."/>
            <person name="Bell S.C."/>
            <person name="Sarovich D.S."/>
            <person name="Price E.P."/>
        </authorList>
    </citation>
    <scope>NUCLEOTIDE SEQUENCE [LARGE SCALE GENOMIC DNA]</scope>
    <source>
        <strain evidence="2 3">SCHI0011.S.12</strain>
    </source>
</reference>
<feature type="domain" description="LicD/FKTN/FKRP nucleotidyltransferase" evidence="1">
    <location>
        <begin position="24"/>
        <end position="239"/>
    </location>
</feature>